<proteinExistence type="predicted"/>
<dbReference type="Proteomes" id="UP000322214">
    <property type="component" value="Chromosome"/>
</dbReference>
<accession>A0A5B9PNF2</accession>
<gene>
    <name evidence="1" type="ORF">MFFC18_39870</name>
</gene>
<dbReference type="AlphaFoldDB" id="A0A5B9PNF2"/>
<dbReference type="KEGG" id="mff:MFFC18_39870"/>
<reference evidence="1 2" key="1">
    <citation type="submission" date="2019-08" db="EMBL/GenBank/DDBJ databases">
        <title>Deep-cultivation of Planctomycetes and their phenomic and genomic characterization uncovers novel biology.</title>
        <authorList>
            <person name="Wiegand S."/>
            <person name="Jogler M."/>
            <person name="Boedeker C."/>
            <person name="Pinto D."/>
            <person name="Vollmers J."/>
            <person name="Rivas-Marin E."/>
            <person name="Kohn T."/>
            <person name="Peeters S.H."/>
            <person name="Heuer A."/>
            <person name="Rast P."/>
            <person name="Oberbeckmann S."/>
            <person name="Bunk B."/>
            <person name="Jeske O."/>
            <person name="Meyerdierks A."/>
            <person name="Storesund J.E."/>
            <person name="Kallscheuer N."/>
            <person name="Luecker S."/>
            <person name="Lage O.M."/>
            <person name="Pohl T."/>
            <person name="Merkel B.J."/>
            <person name="Hornburger P."/>
            <person name="Mueller R.-W."/>
            <person name="Bruemmer F."/>
            <person name="Labrenz M."/>
            <person name="Spormann A.M."/>
            <person name="Op den Camp H."/>
            <person name="Overmann J."/>
            <person name="Amann R."/>
            <person name="Jetten M.S.M."/>
            <person name="Mascher T."/>
            <person name="Medema M.H."/>
            <person name="Devos D.P."/>
            <person name="Kaster A.-K."/>
            <person name="Ovreas L."/>
            <person name="Rohde M."/>
            <person name="Galperin M.Y."/>
            <person name="Jogler C."/>
        </authorList>
    </citation>
    <scope>NUCLEOTIDE SEQUENCE [LARGE SCALE GENOMIC DNA]</scope>
    <source>
        <strain evidence="1 2">FC18</strain>
    </source>
</reference>
<sequence length="466" mass="54348">MVKLIKFLAISALSLIIAFFFQQERQRLVLQKELDHLALILQKDRAELKPRYKNKFPLLHSSSLLNGEDIRLELVTTDEQENDLDSLLRELERDERLITGKFFNKELNLSEYESMKRGYKEKLHGILLPHQLERLGELACRMQIRRRGFLQFLEKQELSELENSKIAGQLKKIKTIASEAAEICNSKFFSSLEEILEMEQVVSIKKSFPTAVPHGSVDAFMCQLEIASMDSEQNESGYLDLFVASPWFRLDSNGTWTAERTFHSNANAKLAVLQALISFQEIDWDISDSEREEIEHEVAAFFESRARETEVYSLERNSDREEAKRNLKAKIESRERRISEFYDQFLSGDRHVIVEQFVVGDLLAVRYGLPGCLVLNPLSDKFRIDEDQKEKLRLAFKKVREELVDELMEFEQRSFELVEGVMTVKNKKAFRKSVGERMQHSVPNFSMFSISNEKTTKRRTGRNRKQ</sequence>
<evidence type="ECO:0000313" key="2">
    <source>
        <dbReference type="Proteomes" id="UP000322214"/>
    </source>
</evidence>
<keyword evidence="2" id="KW-1185">Reference proteome</keyword>
<dbReference type="STRING" id="980251.GCA_001642875_04113"/>
<name>A0A5B9PNF2_9BACT</name>
<dbReference type="EMBL" id="CP042912">
    <property type="protein sequence ID" value="QEG24071.1"/>
    <property type="molecule type" value="Genomic_DNA"/>
</dbReference>
<dbReference type="RefSeq" id="WP_075082378.1">
    <property type="nucleotide sequence ID" value="NZ_CP042912.1"/>
</dbReference>
<organism evidence="1 2">
    <name type="scientific">Mariniblastus fucicola</name>
    <dbReference type="NCBI Taxonomy" id="980251"/>
    <lineage>
        <taxon>Bacteria</taxon>
        <taxon>Pseudomonadati</taxon>
        <taxon>Planctomycetota</taxon>
        <taxon>Planctomycetia</taxon>
        <taxon>Pirellulales</taxon>
        <taxon>Pirellulaceae</taxon>
        <taxon>Mariniblastus</taxon>
    </lineage>
</organism>
<evidence type="ECO:0000313" key="1">
    <source>
        <dbReference type="EMBL" id="QEG24071.1"/>
    </source>
</evidence>
<protein>
    <submittedName>
        <fullName evidence="1">Uncharacterized protein</fullName>
    </submittedName>
</protein>